<name>A0A975F3I7_9SPIR</name>
<protein>
    <submittedName>
        <fullName evidence="3">DUF4340 domain-containing protein</fullName>
    </submittedName>
</protein>
<evidence type="ECO:0000256" key="1">
    <source>
        <dbReference type="SAM" id="Phobius"/>
    </source>
</evidence>
<feature type="domain" description="DUF4340" evidence="2">
    <location>
        <begin position="75"/>
        <end position="261"/>
    </location>
</feature>
<dbReference type="EMBL" id="CP054142">
    <property type="protein sequence ID" value="QTQ13686.1"/>
    <property type="molecule type" value="Genomic_DNA"/>
</dbReference>
<accession>A0A975F3I7</accession>
<reference evidence="3 4" key="1">
    <citation type="journal article" date="2021" name="Microbiol. Resour. Announc.">
        <title>Complete Genome Sequences of Three Human Oral Treponema parvum Isolates.</title>
        <authorList>
            <person name="Zeng H."/>
            <person name="Watt R.M."/>
        </authorList>
    </citation>
    <scope>NUCLEOTIDE SEQUENCE [LARGE SCALE GENOMIC DNA]</scope>
    <source>
        <strain evidence="3 4">ATCC 700770</strain>
    </source>
</reference>
<evidence type="ECO:0000259" key="2">
    <source>
        <dbReference type="Pfam" id="PF14238"/>
    </source>
</evidence>
<dbReference type="RefSeq" id="WP_210120372.1">
    <property type="nucleotide sequence ID" value="NZ_CP054142.1"/>
</dbReference>
<proteinExistence type="predicted"/>
<feature type="transmembrane region" description="Helical" evidence="1">
    <location>
        <begin position="6"/>
        <end position="26"/>
    </location>
</feature>
<keyword evidence="4" id="KW-1185">Reference proteome</keyword>
<keyword evidence="1" id="KW-1133">Transmembrane helix</keyword>
<sequence>MNAKCVKVLAVISATTLVFALFLLFFEHMTQKQNREPSEKFLVNFVFADIAGIAVKNNLGSLALMVRDGQIICLDQPTDTKMNTSLIKSFFYRMTHIPVYDELEKVSDLDIYGLDSPIATVSVVLNSKEKVRFTLGDQAPFEKGWYVAIEGEKKIYIIDNVSAKMMQYSVDNLRLLDVLPELNAEIKLKDLEMFRLINGEKEIFFTSDPSSKSARFILMLPEKINLDWEKVTKAVFLPLLSITDYSFVSSAGVFADYGLKERGGTELFLTLKGIDTHLFFSEATNGSFFVCREGSNQIISIPEKELSILNVKISDIIGDAIYSVNPADLKSVIISGNGIDFNCNFSGIGNDLHAVLNGNLLSQEESIDFAQIISLLPKSSSIKENTSIERDPSLTIVYKLCDASEHIITIFPSSKHECAVFLDGNAIAMTYSSTVEELVYELEAYL</sequence>
<dbReference type="InterPro" id="IPR025641">
    <property type="entry name" value="DUF4340"/>
</dbReference>
<dbReference type="Pfam" id="PF14238">
    <property type="entry name" value="DUF4340"/>
    <property type="match status" value="1"/>
</dbReference>
<organism evidence="3 4">
    <name type="scientific">Treponema parvum</name>
    <dbReference type="NCBI Taxonomy" id="138851"/>
    <lineage>
        <taxon>Bacteria</taxon>
        <taxon>Pseudomonadati</taxon>
        <taxon>Spirochaetota</taxon>
        <taxon>Spirochaetia</taxon>
        <taxon>Spirochaetales</taxon>
        <taxon>Treponemataceae</taxon>
        <taxon>Treponema</taxon>
    </lineage>
</organism>
<evidence type="ECO:0000313" key="4">
    <source>
        <dbReference type="Proteomes" id="UP000671908"/>
    </source>
</evidence>
<dbReference type="KEGG" id="tpav:HRQ91_03995"/>
<keyword evidence="1" id="KW-0472">Membrane</keyword>
<gene>
    <name evidence="3" type="ORF">HRQ91_03995</name>
</gene>
<dbReference type="Proteomes" id="UP000671908">
    <property type="component" value="Chromosome"/>
</dbReference>
<evidence type="ECO:0000313" key="3">
    <source>
        <dbReference type="EMBL" id="QTQ13686.1"/>
    </source>
</evidence>
<dbReference type="AlphaFoldDB" id="A0A975F3I7"/>
<keyword evidence="1" id="KW-0812">Transmembrane</keyword>